<protein>
    <submittedName>
        <fullName evidence="1">Uncharacterized protein</fullName>
    </submittedName>
</protein>
<evidence type="ECO:0000313" key="1">
    <source>
        <dbReference type="EMBL" id="KAI8660263.1"/>
    </source>
</evidence>
<comment type="caution">
    <text evidence="1">The sequence shown here is derived from an EMBL/GenBank/DDBJ whole genome shotgun (WGS) entry which is preliminary data.</text>
</comment>
<proteinExistence type="predicted"/>
<gene>
    <name evidence="1" type="ORF">NCS57_01002900</name>
</gene>
<evidence type="ECO:0000313" key="2">
    <source>
        <dbReference type="Proteomes" id="UP001065298"/>
    </source>
</evidence>
<keyword evidence="2" id="KW-1185">Reference proteome</keyword>
<name>A0ACC0QNH5_9HYPO</name>
<accession>A0ACC0QNH5</accession>
<organism evidence="1 2">
    <name type="scientific">Fusarium keratoplasticum</name>
    <dbReference type="NCBI Taxonomy" id="1328300"/>
    <lineage>
        <taxon>Eukaryota</taxon>
        <taxon>Fungi</taxon>
        <taxon>Dikarya</taxon>
        <taxon>Ascomycota</taxon>
        <taxon>Pezizomycotina</taxon>
        <taxon>Sordariomycetes</taxon>
        <taxon>Hypocreomycetidae</taxon>
        <taxon>Hypocreales</taxon>
        <taxon>Nectriaceae</taxon>
        <taxon>Fusarium</taxon>
        <taxon>Fusarium solani species complex</taxon>
    </lineage>
</organism>
<reference evidence="1" key="1">
    <citation type="submission" date="2022-06" db="EMBL/GenBank/DDBJ databases">
        <title>Fusarium solani species complex genomes reveal bases of compartmentalisation and animal pathogenesis.</title>
        <authorList>
            <person name="Tsai I.J."/>
        </authorList>
    </citation>
    <scope>NUCLEOTIDE SEQUENCE</scope>
    <source>
        <strain evidence="1">Fu6.1</strain>
    </source>
</reference>
<sequence length="636" mass="73246">MDSEMGRQVEEQEICLKLFYAWWPENSNLGFALYGMCLEIYRPGEEDAFQILRFTIDSEDEQCQRWLRVQPTPSLDFLNQKKIREMSAKLDNFPPSYSDFFPNRVIDLGADPEGEQLKLVTKHECLDQKYAALSYCWGTPEEAEMQFTTMRCNLQNRYSGFHLSEVSPVIKDAVVVCRAFGVRYLWVDAVCIIQDDDYDWEQESALLAMIFRDAYFVIATPASDSCNEGFLSLTKPFIHLPFQSKLKPGIQGTYRLVPIPNHERSTDQATFARLAVEDYYASRWRTRGWIYQEQVIAQRILLFGRMGLSAHFQQDYSTPHFFAYCAERHLNYRGWFRIATAFSDTNFTRPTDRLPAISGLAKLYQDVLQDEYLAGLWRNDLYKGLFWQSEFSNRPRQELTAFLESPDPYIAPSWSWARKDHAASGGVGQLLDLRQEFEVLQQEFALLDVEMDLVGSNPYGQLRSGKLTLRSRAAEIPSSWDFVDDEIGFLDDKERIQLQPDWNWYIEGKGNTERVTLFLLGSCIIKRQQPCYCHELGVNEGNLSDEILDNANAKEEQALAGLGALDLGDSDHVGEHDQQLCLHCKKQLIIYGLLLQPTKEPGKFFRVGIFVSDPNTHVLGGMSLCQDWETRTVELI</sequence>
<dbReference type="Proteomes" id="UP001065298">
    <property type="component" value="Chromosome 8"/>
</dbReference>
<dbReference type="EMBL" id="CM046510">
    <property type="protein sequence ID" value="KAI8660263.1"/>
    <property type="molecule type" value="Genomic_DNA"/>
</dbReference>